<dbReference type="PROSITE" id="PS51296">
    <property type="entry name" value="RIESKE"/>
    <property type="match status" value="1"/>
</dbReference>
<evidence type="ECO:0000256" key="3">
    <source>
        <dbReference type="ARBA" id="ARBA00023004"/>
    </source>
</evidence>
<keyword evidence="4" id="KW-0411">Iron-sulfur</keyword>
<dbReference type="InterPro" id="IPR017941">
    <property type="entry name" value="Rieske_2Fe-2S"/>
</dbReference>
<keyword evidence="1" id="KW-0001">2Fe-2S</keyword>
<dbReference type="PRINTS" id="PR00162">
    <property type="entry name" value="RIESKE"/>
</dbReference>
<feature type="domain" description="Rieske" evidence="6">
    <location>
        <begin position="344"/>
        <end position="436"/>
    </location>
</feature>
<dbReference type="SUPFAM" id="SSF51905">
    <property type="entry name" value="FAD/NAD(P)-binding domain"/>
    <property type="match status" value="1"/>
</dbReference>
<proteinExistence type="predicted"/>
<dbReference type="HOGENOM" id="CLU_026366_0_0_3"/>
<dbReference type="InterPro" id="IPR036188">
    <property type="entry name" value="FAD/NAD-bd_sf"/>
</dbReference>
<dbReference type="InterPro" id="IPR050464">
    <property type="entry name" value="Zeta_carotene_desat/Oxidored"/>
</dbReference>
<evidence type="ECO:0000256" key="4">
    <source>
        <dbReference type="ARBA" id="ARBA00023014"/>
    </source>
</evidence>
<name>A0A073CE85_PLAA1</name>
<sequence length="669" mass="75668">MTELFNPSENSNVSRRFILKLLGISSVGGLLGYSRFHKPEPTIFQPNILNLPQFLTQHKHVVIVGAGLAGLACAYELSQRGFKVTLLEKSPQLGGKIASWDIKIGDKTFKMEHGFHGFFPQYYNLKSLVKEIQIEDNFKSLESYAVVFKNNQYQPEVFRPSHSAFPWNVVDLGFSSANRLNWGINLTHLNHWKVFREIGGFKIPNSFQRLDDISVADWVSQDFPQGLYDLYFLPFAKSSLNAPDKLSVGELMQFFHFYFFGNPEGLAFNGTCQDMGTSLVQPLVKAIQQKGGEVLTDVTVNNINWNQGKIDSISYFEGNQINSVPFWVKYNPVLSLIDPPCPPLVRGGEYQELVGCDCLEYFGAGDEVYAVSGENNQAISLQCTHQGCTVQMAEDGYFHCPCHGAVFNQKGQVISGPAQRDLPNYQVIERQDNQVKLVGINNITRNSSITNNIQADYYVLATDIPGTQRLFTLMNGEINQQVKQQIEQLQVADPFAVCRFWFDRDFPWEYSHFTSLSGYNLTDSITLYHRIQEEYIKWYKETGGTVVELHAYCYKEAQFPTQEALLITFEQELYEIVPELKLATLLHRELVNQKNFAGYPPGSYANRPATNSGVTNLMFAGDWVKIPFPCGLMERAVSSGLLAANEILYQEGLQKRSIFSVNPEGFLKI</sequence>
<dbReference type="eggNOG" id="COG1232">
    <property type="taxonomic scope" value="Bacteria"/>
</dbReference>
<dbReference type="eggNOG" id="COG3349">
    <property type="taxonomic scope" value="Bacteria"/>
</dbReference>
<evidence type="ECO:0000313" key="7">
    <source>
        <dbReference type="EMBL" id="KEI66227.1"/>
    </source>
</evidence>
<dbReference type="CDD" id="cd03467">
    <property type="entry name" value="Rieske"/>
    <property type="match status" value="1"/>
</dbReference>
<keyword evidence="7" id="KW-0560">Oxidoreductase</keyword>
<dbReference type="PATRIC" id="fig|388467.6.peg.1070"/>
<dbReference type="STRING" id="388467.A19Y_1126"/>
<keyword evidence="5" id="KW-1015">Disulfide bond</keyword>
<evidence type="ECO:0000256" key="2">
    <source>
        <dbReference type="ARBA" id="ARBA00022723"/>
    </source>
</evidence>
<dbReference type="RefSeq" id="WP_042152690.1">
    <property type="nucleotide sequence ID" value="NZ_CM002803.1"/>
</dbReference>
<organism evidence="7 8">
    <name type="scientific">Planktothrix agardhii (strain NIVA-CYA 126/8)</name>
    <dbReference type="NCBI Taxonomy" id="388467"/>
    <lineage>
        <taxon>Bacteria</taxon>
        <taxon>Bacillati</taxon>
        <taxon>Cyanobacteriota</taxon>
        <taxon>Cyanophyceae</taxon>
        <taxon>Oscillatoriophycideae</taxon>
        <taxon>Oscillatoriales</taxon>
        <taxon>Microcoleaceae</taxon>
        <taxon>Planktothrix</taxon>
    </lineage>
</organism>
<dbReference type="PANTHER" id="PTHR42923:SF43">
    <property type="entry name" value="AMINE OXIDASE"/>
    <property type="match status" value="1"/>
</dbReference>
<gene>
    <name evidence="7" type="primary">crtU</name>
    <name evidence="7" type="ORF">A19Y_1126</name>
</gene>
<evidence type="ECO:0000259" key="6">
    <source>
        <dbReference type="PROSITE" id="PS51296"/>
    </source>
</evidence>
<evidence type="ECO:0000256" key="5">
    <source>
        <dbReference type="ARBA" id="ARBA00023157"/>
    </source>
</evidence>
<dbReference type="EC" id="1.14.99.-" evidence="7"/>
<reference evidence="7 8" key="1">
    <citation type="journal article" date="2014" name="Appl. Environ. Microbiol.">
        <title>Elucidation of insertion elements encoded on plasmids and in vitro construction of shuttle vectors from the toxic cyanobacterium Planktothrix.</title>
        <authorList>
            <person name="Christiansen G."/>
            <person name="Goesmann A."/>
            <person name="Kurmayer R."/>
        </authorList>
    </citation>
    <scope>NUCLEOTIDE SEQUENCE [LARGE SCALE GENOMIC DNA]</scope>
    <source>
        <strain evidence="7 8">NIVA-CYA 126/8</strain>
    </source>
</reference>
<evidence type="ECO:0000313" key="8">
    <source>
        <dbReference type="Proteomes" id="UP000027395"/>
    </source>
</evidence>
<evidence type="ECO:0000256" key="1">
    <source>
        <dbReference type="ARBA" id="ARBA00022714"/>
    </source>
</evidence>
<keyword evidence="2" id="KW-0479">Metal-binding</keyword>
<dbReference type="PANTHER" id="PTHR42923">
    <property type="entry name" value="PROTOPORPHYRINOGEN OXIDASE"/>
    <property type="match status" value="1"/>
</dbReference>
<accession>A0A073CE85</accession>
<keyword evidence="3" id="KW-0408">Iron</keyword>
<dbReference type="InterPro" id="IPR036922">
    <property type="entry name" value="Rieske_2Fe-2S_sf"/>
</dbReference>
<dbReference type="Pfam" id="PF01593">
    <property type="entry name" value="Amino_oxidase"/>
    <property type="match status" value="2"/>
</dbReference>
<dbReference type="InterPro" id="IPR005805">
    <property type="entry name" value="Rieske_Fe-S_prot_C"/>
</dbReference>
<dbReference type="GO" id="GO:0046872">
    <property type="term" value="F:metal ion binding"/>
    <property type="evidence" value="ECO:0007669"/>
    <property type="project" value="UniProtKB-KW"/>
</dbReference>
<dbReference type="GO" id="GO:0051537">
    <property type="term" value="F:2 iron, 2 sulfur cluster binding"/>
    <property type="evidence" value="ECO:0007669"/>
    <property type="project" value="UniProtKB-KW"/>
</dbReference>
<dbReference type="InterPro" id="IPR002937">
    <property type="entry name" value="Amino_oxidase"/>
</dbReference>
<dbReference type="EMBL" id="CM002803">
    <property type="protein sequence ID" value="KEI66227.1"/>
    <property type="molecule type" value="Genomic_DNA"/>
</dbReference>
<dbReference type="SUPFAM" id="SSF50022">
    <property type="entry name" value="ISP domain"/>
    <property type="match status" value="1"/>
</dbReference>
<dbReference type="GO" id="GO:0016705">
    <property type="term" value="F:oxidoreductase activity, acting on paired donors, with incorporation or reduction of molecular oxygen"/>
    <property type="evidence" value="ECO:0007669"/>
    <property type="project" value="UniProtKB-ARBA"/>
</dbReference>
<keyword evidence="8" id="KW-1185">Reference proteome</keyword>
<dbReference type="GO" id="GO:0016020">
    <property type="term" value="C:membrane"/>
    <property type="evidence" value="ECO:0007669"/>
    <property type="project" value="InterPro"/>
</dbReference>
<dbReference type="Gene3D" id="2.102.10.10">
    <property type="entry name" value="Rieske [2Fe-2S] iron-sulphur domain"/>
    <property type="match status" value="1"/>
</dbReference>
<dbReference type="Proteomes" id="UP000027395">
    <property type="component" value="Chromosome"/>
</dbReference>
<dbReference type="AlphaFoldDB" id="A0A073CE85"/>
<dbReference type="GO" id="GO:0004497">
    <property type="term" value="F:monooxygenase activity"/>
    <property type="evidence" value="ECO:0007669"/>
    <property type="project" value="UniProtKB-ARBA"/>
</dbReference>
<dbReference type="Pfam" id="PF00355">
    <property type="entry name" value="Rieske"/>
    <property type="match status" value="1"/>
</dbReference>
<dbReference type="Gene3D" id="3.50.50.60">
    <property type="entry name" value="FAD/NAD(P)-binding domain"/>
    <property type="match status" value="1"/>
</dbReference>
<protein>
    <submittedName>
        <fullName evidence="7">CrtU</fullName>
        <ecNumber evidence="7">1.14.99.-</ecNumber>
    </submittedName>
</protein>